<evidence type="ECO:0000313" key="1">
    <source>
        <dbReference type="EMBL" id="QOR61887.1"/>
    </source>
</evidence>
<keyword evidence="2" id="KW-1185">Reference proteome</keyword>
<name>A0A7M1S390_9BACT</name>
<protein>
    <submittedName>
        <fullName evidence="1">Uncharacterized protein</fullName>
    </submittedName>
</protein>
<dbReference type="AlphaFoldDB" id="A0A7M1S390"/>
<reference evidence="1 2" key="1">
    <citation type="submission" date="2020-10" db="EMBL/GenBank/DDBJ databases">
        <title>The genome of sulfurovum sp.</title>
        <authorList>
            <person name="Xie S."/>
            <person name="Shao Z."/>
            <person name="Jiang L."/>
        </authorList>
    </citation>
    <scope>NUCLEOTIDE SEQUENCE [LARGE SCALE GENOMIC DNA]</scope>
    <source>
        <strain evidence="1 2">ST-419</strain>
    </source>
</reference>
<dbReference type="RefSeq" id="WP_197548596.1">
    <property type="nucleotide sequence ID" value="NZ_CP063164.1"/>
</dbReference>
<dbReference type="EMBL" id="CP063164">
    <property type="protein sequence ID" value="QOR61887.1"/>
    <property type="molecule type" value="Genomic_DNA"/>
</dbReference>
<accession>A0A7M1S390</accession>
<organism evidence="1 2">
    <name type="scientific">Sulfurovum indicum</name>
    <dbReference type="NCBI Taxonomy" id="2779528"/>
    <lineage>
        <taxon>Bacteria</taxon>
        <taxon>Pseudomonadati</taxon>
        <taxon>Campylobacterota</taxon>
        <taxon>Epsilonproteobacteria</taxon>
        <taxon>Campylobacterales</taxon>
        <taxon>Sulfurovaceae</taxon>
        <taxon>Sulfurovum</taxon>
    </lineage>
</organism>
<evidence type="ECO:0000313" key="2">
    <source>
        <dbReference type="Proteomes" id="UP000595074"/>
    </source>
</evidence>
<sequence length="833" mass="92418">MYKIMITLLSLLLFSLLVLTALFLFVFSDFGNATMKPYLKEQLEKKTGMPVEIKAYRLRAGSLKLNLLINGEVHTDIVSRYDLWTRSFDGAYHIVADHFAYGGMKLRQADIKGRFKGVAEDIRLSGKGTALNAPIAYRLRLINGEVRQVEASMQGLSLAEVLELTKQPPLAKGKADLEINMPSIGKQGAKGYARLSVNKALFDYKLVEKYYHYSLPKESYFSLRADAALNGRRIVFSADGKSNLFRMKVHDGVFYTEEGTLRALYEMDVKEMRILTDNRLSGPFSAVGKVEVKEKRVQITGESHSLGGMLMFNTGEHTEIDMASLSVAKVLRFVKQPVWMDGVLHGKIRIDDKRVQSGSYVIDIEEGKLNAKVIEKVFKYKIREHNSLILHSEGKIENKIVQADTKVRSTAADIMLRSMKYDIGRQRLVSKYDVKVHDAALPVTGTGAQKGKAVTLSGNVEYDKTISVRGEAKGLGKKVAFAYDGVKAELDALQFYTDKVLVLMGLPVYVKGTMDAKVNITDLKHLDGTFYFKGKTLTLQPEAMQKLTGKPVKMKLSLAAKGVMKEHVVYGDTAVKMPELGDIHLKKIVADTEQRNFSAQYHLDIPDLARLYTLTGFKFYGPLTLDGKLSRTKQLKVTGNTGSLGGSVNYTLTGDQLKTNIEAVPLPNILKFMGYPQSFLGKASGKAVYNMRSQIGVADLNITSFQIKPSALTEVLKGVLGKDPARIIFLSTTLHANIKGDDIAYTLYAKGTRSAIEITKGRVNKRTKMQSGRLKFVYEGYTVYGKITGTTDHPKIVLDTGAILKEKFGNKLREKLEKKWGEGAGSLLKGLGL</sequence>
<dbReference type="Proteomes" id="UP000595074">
    <property type="component" value="Chromosome"/>
</dbReference>
<dbReference type="KEGG" id="sinu:IMZ28_10800"/>
<gene>
    <name evidence="1" type="ORF">IMZ28_10800</name>
</gene>
<proteinExistence type="predicted"/>